<dbReference type="GO" id="GO:0004616">
    <property type="term" value="F:phosphogluconate dehydrogenase (decarboxylating) activity"/>
    <property type="evidence" value="ECO:0007669"/>
    <property type="project" value="UniProtKB-EC"/>
</dbReference>
<dbReference type="SUPFAM" id="SSF48179">
    <property type="entry name" value="6-phosphogluconate dehydrogenase C-terminal domain-like"/>
    <property type="match status" value="1"/>
</dbReference>
<dbReference type="InterPro" id="IPR013328">
    <property type="entry name" value="6PGD_dom2"/>
</dbReference>
<organism evidence="9 10">
    <name type="scientific">Fusarium oxysporum f. sp. cepae</name>
    <dbReference type="NCBI Taxonomy" id="396571"/>
    <lineage>
        <taxon>Eukaryota</taxon>
        <taxon>Fungi</taxon>
        <taxon>Dikarya</taxon>
        <taxon>Ascomycota</taxon>
        <taxon>Pezizomycotina</taxon>
        <taxon>Sordariomycetes</taxon>
        <taxon>Hypocreomycetidae</taxon>
        <taxon>Hypocreales</taxon>
        <taxon>Nectriaceae</taxon>
        <taxon>Fusarium</taxon>
        <taxon>Fusarium oxysporum species complex</taxon>
    </lineage>
</organism>
<evidence type="ECO:0000256" key="6">
    <source>
        <dbReference type="ARBA" id="ARBA00023126"/>
    </source>
</evidence>
<gene>
    <name evidence="9" type="ORF">BFJ65_g13734</name>
</gene>
<evidence type="ECO:0000256" key="4">
    <source>
        <dbReference type="ARBA" id="ARBA00023002"/>
    </source>
</evidence>
<proteinExistence type="inferred from homology"/>
<sequence>MDLFGRVYAQSDCQKDNLLSNHELSKELAGAFLSVKRSVIAALEADMVIPAMSQSLEIYKYSNSYLPTQLTEAELNYFGNHKFDLKDEHQGKPVKGKHHVEWKPARGASDKSHL</sequence>
<dbReference type="GO" id="GO:0019521">
    <property type="term" value="P:D-gluconate metabolic process"/>
    <property type="evidence" value="ECO:0007669"/>
    <property type="project" value="UniProtKB-KW"/>
</dbReference>
<dbReference type="InterPro" id="IPR006183">
    <property type="entry name" value="Pgluconate_DH"/>
</dbReference>
<feature type="compositionally biased region" description="Basic and acidic residues" evidence="7">
    <location>
        <begin position="99"/>
        <end position="114"/>
    </location>
</feature>
<feature type="region of interest" description="Disordered" evidence="7">
    <location>
        <begin position="88"/>
        <end position="114"/>
    </location>
</feature>
<dbReference type="Proteomes" id="UP000270866">
    <property type="component" value="Chromosome 11"/>
</dbReference>
<dbReference type="EC" id="1.1.1.44" evidence="3"/>
<dbReference type="InterPro" id="IPR008927">
    <property type="entry name" value="6-PGluconate_DH-like_C_sf"/>
</dbReference>
<keyword evidence="6" id="KW-0570">Pentose shunt</keyword>
<evidence type="ECO:0000256" key="3">
    <source>
        <dbReference type="ARBA" id="ARBA00013011"/>
    </source>
</evidence>
<dbReference type="Gene3D" id="1.10.1040.10">
    <property type="entry name" value="N-(1-d-carboxylethyl)-l-norvaline Dehydrogenase, domain 2"/>
    <property type="match status" value="1"/>
</dbReference>
<dbReference type="InterPro" id="IPR006114">
    <property type="entry name" value="6PGDH_C"/>
</dbReference>
<evidence type="ECO:0000259" key="8">
    <source>
        <dbReference type="Pfam" id="PF00393"/>
    </source>
</evidence>
<dbReference type="GO" id="GO:0006098">
    <property type="term" value="P:pentose-phosphate shunt"/>
    <property type="evidence" value="ECO:0007669"/>
    <property type="project" value="UniProtKB-KW"/>
</dbReference>
<name>A0A3L6N530_FUSOX</name>
<evidence type="ECO:0000256" key="2">
    <source>
        <dbReference type="ARBA" id="ARBA00008419"/>
    </source>
</evidence>
<evidence type="ECO:0000256" key="1">
    <source>
        <dbReference type="ARBA" id="ARBA00004874"/>
    </source>
</evidence>
<keyword evidence="4" id="KW-0560">Oxidoreductase</keyword>
<reference evidence="9 10" key="1">
    <citation type="journal article" date="2018" name="Sci. Rep.">
        <title>Characterisation of pathogen-specific regions and novel effector candidates in Fusarium oxysporum f. sp. cepae.</title>
        <authorList>
            <person name="Armitage A.D."/>
            <person name="Taylor A."/>
            <person name="Sobczyk M.K."/>
            <person name="Baxter L."/>
            <person name="Greenfield B.P."/>
            <person name="Bates H.J."/>
            <person name="Wilson F."/>
            <person name="Jackson A.C."/>
            <person name="Ott S."/>
            <person name="Harrison R.J."/>
            <person name="Clarkson J.P."/>
        </authorList>
    </citation>
    <scope>NUCLEOTIDE SEQUENCE [LARGE SCALE GENOMIC DNA]</scope>
    <source>
        <strain evidence="9 10">FoC_Fus2</strain>
    </source>
</reference>
<evidence type="ECO:0000256" key="7">
    <source>
        <dbReference type="SAM" id="MobiDB-lite"/>
    </source>
</evidence>
<dbReference type="EMBL" id="MRCU01000009">
    <property type="protein sequence ID" value="RKK11858.1"/>
    <property type="molecule type" value="Genomic_DNA"/>
</dbReference>
<comment type="caution">
    <text evidence="9">The sequence shown here is derived from an EMBL/GenBank/DDBJ whole genome shotgun (WGS) entry which is preliminary data.</text>
</comment>
<protein>
    <recommendedName>
        <fullName evidence="3">phosphogluconate dehydrogenase (NADP(+)-dependent, decarboxylating)</fullName>
        <ecNumber evidence="3">1.1.1.44</ecNumber>
    </recommendedName>
</protein>
<evidence type="ECO:0000313" key="9">
    <source>
        <dbReference type="EMBL" id="RKK11858.1"/>
    </source>
</evidence>
<dbReference type="Gene3D" id="1.20.5.320">
    <property type="entry name" value="6-Phosphogluconate Dehydrogenase, domain 3"/>
    <property type="match status" value="1"/>
</dbReference>
<feature type="domain" description="6-phosphogluconate dehydrogenase C-terminal" evidence="8">
    <location>
        <begin position="8"/>
        <end position="102"/>
    </location>
</feature>
<evidence type="ECO:0000256" key="5">
    <source>
        <dbReference type="ARBA" id="ARBA00023064"/>
    </source>
</evidence>
<dbReference type="PANTHER" id="PTHR11811">
    <property type="entry name" value="6-PHOSPHOGLUCONATE DEHYDROGENASE"/>
    <property type="match status" value="1"/>
</dbReference>
<keyword evidence="5" id="KW-0311">Gluconate utilization</keyword>
<dbReference type="AlphaFoldDB" id="A0A3L6N530"/>
<comment type="pathway">
    <text evidence="1">Carbohydrate degradation; pentose phosphate pathway; D-ribulose 5-phosphate from D-glucose 6-phosphate (oxidative stage): step 3/3.</text>
</comment>
<comment type="similarity">
    <text evidence="2">Belongs to the 6-phosphogluconate dehydrogenase family.</text>
</comment>
<evidence type="ECO:0000313" key="10">
    <source>
        <dbReference type="Proteomes" id="UP000270866"/>
    </source>
</evidence>
<accession>A0A3L6N530</accession>
<dbReference type="Pfam" id="PF00393">
    <property type="entry name" value="6PGD"/>
    <property type="match status" value="1"/>
</dbReference>